<keyword evidence="5" id="KW-0539">Nucleus</keyword>
<dbReference type="SMART" id="SM00338">
    <property type="entry name" value="BRLZ"/>
    <property type="match status" value="1"/>
</dbReference>
<evidence type="ECO:0000256" key="5">
    <source>
        <dbReference type="ARBA" id="ARBA00023242"/>
    </source>
</evidence>
<keyword evidence="6" id="KW-0175">Coiled coil</keyword>
<dbReference type="OrthoDB" id="1299653at2759"/>
<protein>
    <recommendedName>
        <fullName evidence="8">BZIP domain-containing protein</fullName>
    </recommendedName>
</protein>
<keyword evidence="10" id="KW-1185">Reference proteome</keyword>
<dbReference type="SUPFAM" id="SSF57959">
    <property type="entry name" value="Leucine zipper domain"/>
    <property type="match status" value="1"/>
</dbReference>
<dbReference type="Proteomes" id="UP000245207">
    <property type="component" value="Unassembled WGS sequence"/>
</dbReference>
<dbReference type="Gene3D" id="1.20.5.170">
    <property type="match status" value="1"/>
</dbReference>
<feature type="coiled-coil region" evidence="6">
    <location>
        <begin position="249"/>
        <end position="283"/>
    </location>
</feature>
<evidence type="ECO:0000313" key="9">
    <source>
        <dbReference type="EMBL" id="PWA84041.1"/>
    </source>
</evidence>
<dbReference type="GO" id="GO:0003677">
    <property type="term" value="F:DNA binding"/>
    <property type="evidence" value="ECO:0007669"/>
    <property type="project" value="UniProtKB-KW"/>
</dbReference>
<evidence type="ECO:0000259" key="8">
    <source>
        <dbReference type="PROSITE" id="PS50217"/>
    </source>
</evidence>
<feature type="region of interest" description="Disordered" evidence="7">
    <location>
        <begin position="1"/>
        <end position="44"/>
    </location>
</feature>
<feature type="domain" description="BZIP" evidence="8">
    <location>
        <begin position="238"/>
        <end position="292"/>
    </location>
</feature>
<dbReference type="InterPro" id="IPR004827">
    <property type="entry name" value="bZIP"/>
</dbReference>
<dbReference type="InterPro" id="IPR045314">
    <property type="entry name" value="bZIP_plant_GBF1"/>
</dbReference>
<keyword evidence="3" id="KW-0238">DNA-binding</keyword>
<keyword evidence="4" id="KW-0804">Transcription</keyword>
<dbReference type="GO" id="GO:0005634">
    <property type="term" value="C:nucleus"/>
    <property type="evidence" value="ECO:0007669"/>
    <property type="project" value="UniProtKB-SubCell"/>
</dbReference>
<dbReference type="PROSITE" id="PS50217">
    <property type="entry name" value="BZIP"/>
    <property type="match status" value="1"/>
</dbReference>
<proteinExistence type="predicted"/>
<feature type="compositionally biased region" description="Low complexity" evidence="7">
    <location>
        <begin position="1"/>
        <end position="12"/>
    </location>
</feature>
<dbReference type="GO" id="GO:0046983">
    <property type="term" value="F:protein dimerization activity"/>
    <property type="evidence" value="ECO:0007669"/>
    <property type="project" value="UniProtKB-ARBA"/>
</dbReference>
<evidence type="ECO:0000256" key="1">
    <source>
        <dbReference type="ARBA" id="ARBA00004123"/>
    </source>
</evidence>
<organism evidence="9 10">
    <name type="scientific">Artemisia annua</name>
    <name type="common">Sweet wormwood</name>
    <dbReference type="NCBI Taxonomy" id="35608"/>
    <lineage>
        <taxon>Eukaryota</taxon>
        <taxon>Viridiplantae</taxon>
        <taxon>Streptophyta</taxon>
        <taxon>Embryophyta</taxon>
        <taxon>Tracheophyta</taxon>
        <taxon>Spermatophyta</taxon>
        <taxon>Magnoliopsida</taxon>
        <taxon>eudicotyledons</taxon>
        <taxon>Gunneridae</taxon>
        <taxon>Pentapetalae</taxon>
        <taxon>asterids</taxon>
        <taxon>campanulids</taxon>
        <taxon>Asterales</taxon>
        <taxon>Asteraceae</taxon>
        <taxon>Asteroideae</taxon>
        <taxon>Anthemideae</taxon>
        <taxon>Artemisiinae</taxon>
        <taxon>Artemisia</taxon>
    </lineage>
</organism>
<dbReference type="FunFam" id="1.20.5.170:FF:000020">
    <property type="entry name" value="BZIP transcription factor"/>
    <property type="match status" value="1"/>
</dbReference>
<comment type="caution">
    <text evidence="9">The sequence shown here is derived from an EMBL/GenBank/DDBJ whole genome shotgun (WGS) entry which is preliminary data.</text>
</comment>
<evidence type="ECO:0000256" key="6">
    <source>
        <dbReference type="SAM" id="Coils"/>
    </source>
</evidence>
<dbReference type="PANTHER" id="PTHR33740:SF3">
    <property type="entry name" value="GPI-ANCHORED ADHESIN-LIKE PROTEIN"/>
    <property type="match status" value="1"/>
</dbReference>
<dbReference type="STRING" id="35608.A0A2U1PE37"/>
<reference evidence="9 10" key="1">
    <citation type="journal article" date="2018" name="Mol. Plant">
        <title>The genome of Artemisia annua provides insight into the evolution of Asteraceae family and artemisinin biosynthesis.</title>
        <authorList>
            <person name="Shen Q."/>
            <person name="Zhang L."/>
            <person name="Liao Z."/>
            <person name="Wang S."/>
            <person name="Yan T."/>
            <person name="Shi P."/>
            <person name="Liu M."/>
            <person name="Fu X."/>
            <person name="Pan Q."/>
            <person name="Wang Y."/>
            <person name="Lv Z."/>
            <person name="Lu X."/>
            <person name="Zhang F."/>
            <person name="Jiang W."/>
            <person name="Ma Y."/>
            <person name="Chen M."/>
            <person name="Hao X."/>
            <person name="Li L."/>
            <person name="Tang Y."/>
            <person name="Lv G."/>
            <person name="Zhou Y."/>
            <person name="Sun X."/>
            <person name="Brodelius P.E."/>
            <person name="Rose J.K.C."/>
            <person name="Tang K."/>
        </authorList>
    </citation>
    <scope>NUCLEOTIDE SEQUENCE [LARGE SCALE GENOMIC DNA]</scope>
    <source>
        <strain evidence="10">cv. Huhao1</strain>
        <tissue evidence="9">Leaf</tissue>
    </source>
</reference>
<comment type="subcellular location">
    <subcellularLocation>
        <location evidence="1">Nucleus</location>
    </subcellularLocation>
</comment>
<name>A0A2U1PE37_ARTAN</name>
<gene>
    <name evidence="9" type="ORF">CTI12_AA154290</name>
</gene>
<evidence type="ECO:0000313" key="10">
    <source>
        <dbReference type="Proteomes" id="UP000245207"/>
    </source>
</evidence>
<dbReference type="InterPro" id="IPR046347">
    <property type="entry name" value="bZIP_sf"/>
</dbReference>
<dbReference type="AlphaFoldDB" id="A0A2U1PE37"/>
<dbReference type="PANTHER" id="PTHR33740">
    <property type="entry name" value="GPI-ANCHORED ADHESIN-LIKE PROTEIN"/>
    <property type="match status" value="1"/>
</dbReference>
<evidence type="ECO:0000256" key="3">
    <source>
        <dbReference type="ARBA" id="ARBA00023125"/>
    </source>
</evidence>
<dbReference type="CDD" id="cd14702">
    <property type="entry name" value="bZIP_plant_GBF1"/>
    <property type="match status" value="1"/>
</dbReference>
<dbReference type="GO" id="GO:0003700">
    <property type="term" value="F:DNA-binding transcription factor activity"/>
    <property type="evidence" value="ECO:0007669"/>
    <property type="project" value="InterPro"/>
</dbReference>
<dbReference type="PROSITE" id="PS00036">
    <property type="entry name" value="BZIP_BASIC"/>
    <property type="match status" value="1"/>
</dbReference>
<keyword evidence="2" id="KW-0805">Transcription regulation</keyword>
<accession>A0A2U1PE37</accession>
<evidence type="ECO:0000256" key="4">
    <source>
        <dbReference type="ARBA" id="ARBA00023163"/>
    </source>
</evidence>
<dbReference type="Pfam" id="PF00170">
    <property type="entry name" value="bZIP_1"/>
    <property type="match status" value="1"/>
</dbReference>
<evidence type="ECO:0000256" key="7">
    <source>
        <dbReference type="SAM" id="MobiDB-lite"/>
    </source>
</evidence>
<dbReference type="EMBL" id="PKPP01001275">
    <property type="protein sequence ID" value="PWA84041.1"/>
    <property type="molecule type" value="Genomic_DNA"/>
</dbReference>
<evidence type="ECO:0000256" key="2">
    <source>
        <dbReference type="ARBA" id="ARBA00023015"/>
    </source>
</evidence>
<sequence length="356" mass="39498">MTTQQEETSSSAEESDTVEDSGSNGDGTSQDDKHLEGKTVSPGPQVLPGKVLVPAVVDQVQAHTLAALQVLKVIEGNVQPGDICTRREYARWLVSASSALSRSTMSKVYPAMYIQNVTELAFDDITLEDPDFSSIQEAGLIGSKLSRYDINPSYQDESLLNFSPESPLSRQDLVSWKMSLEKRVLPVADRMILQQCSGFIDIDKINPDAWPALIADLSAGEQGIIEAGQCEQSNDQMDVKRIKRMVSNRESARRSRKRKQAHLTDLEQQVEQLVGEYSTLFKQLMNASQQFKDASPNNRVLKSDVEALRVVEQWWLSSDSRAVEQWWLSSRAVAQPPTAQPSISFGHKVSLQSDIG</sequence>